<feature type="domain" description="STAS" evidence="3">
    <location>
        <begin position="13"/>
        <end position="109"/>
    </location>
</feature>
<dbReference type="Pfam" id="PF01740">
    <property type="entry name" value="STAS"/>
    <property type="match status" value="1"/>
</dbReference>
<evidence type="ECO:0000256" key="1">
    <source>
        <dbReference type="ARBA" id="ARBA00009013"/>
    </source>
</evidence>
<dbReference type="RefSeq" id="WP_109872166.1">
    <property type="nucleotide sequence ID" value="NZ_QGNA01000004.1"/>
</dbReference>
<organism evidence="4 5">
    <name type="scientific">Falsiroseomonas bella</name>
    <dbReference type="NCBI Taxonomy" id="2184016"/>
    <lineage>
        <taxon>Bacteria</taxon>
        <taxon>Pseudomonadati</taxon>
        <taxon>Pseudomonadota</taxon>
        <taxon>Alphaproteobacteria</taxon>
        <taxon>Acetobacterales</taxon>
        <taxon>Roseomonadaceae</taxon>
        <taxon>Falsiroseomonas</taxon>
    </lineage>
</organism>
<gene>
    <name evidence="4" type="ORF">DFH01_19685</name>
</gene>
<dbReference type="Proteomes" id="UP000245765">
    <property type="component" value="Unassembled WGS sequence"/>
</dbReference>
<evidence type="ECO:0000313" key="4">
    <source>
        <dbReference type="EMBL" id="PWS35800.1"/>
    </source>
</evidence>
<comment type="caution">
    <text evidence="4">The sequence shown here is derived from an EMBL/GenBank/DDBJ whole genome shotgun (WGS) entry which is preliminary data.</text>
</comment>
<comment type="similarity">
    <text evidence="1 2">Belongs to the anti-sigma-factor antagonist family.</text>
</comment>
<dbReference type="GO" id="GO:0043856">
    <property type="term" value="F:anti-sigma factor antagonist activity"/>
    <property type="evidence" value="ECO:0007669"/>
    <property type="project" value="InterPro"/>
</dbReference>
<dbReference type="InterPro" id="IPR036513">
    <property type="entry name" value="STAS_dom_sf"/>
</dbReference>
<dbReference type="EMBL" id="QGNA01000004">
    <property type="protein sequence ID" value="PWS35800.1"/>
    <property type="molecule type" value="Genomic_DNA"/>
</dbReference>
<dbReference type="Gene3D" id="3.30.750.24">
    <property type="entry name" value="STAS domain"/>
    <property type="match status" value="1"/>
</dbReference>
<dbReference type="PROSITE" id="PS50801">
    <property type="entry name" value="STAS"/>
    <property type="match status" value="1"/>
</dbReference>
<evidence type="ECO:0000259" key="3">
    <source>
        <dbReference type="PROSITE" id="PS50801"/>
    </source>
</evidence>
<protein>
    <recommendedName>
        <fullName evidence="2">Anti-sigma factor antagonist</fullName>
    </recommendedName>
</protein>
<evidence type="ECO:0000313" key="5">
    <source>
        <dbReference type="Proteomes" id="UP000245765"/>
    </source>
</evidence>
<evidence type="ECO:0000256" key="2">
    <source>
        <dbReference type="RuleBase" id="RU003749"/>
    </source>
</evidence>
<proteinExistence type="inferred from homology"/>
<dbReference type="InterPro" id="IPR003658">
    <property type="entry name" value="Anti-sigma_ant"/>
</dbReference>
<reference evidence="5" key="1">
    <citation type="submission" date="2018-05" db="EMBL/GenBank/DDBJ databases">
        <authorList>
            <person name="Du Z."/>
            <person name="Wang X."/>
        </authorList>
    </citation>
    <scope>NUCLEOTIDE SEQUENCE [LARGE SCALE GENOMIC DNA]</scope>
    <source>
        <strain evidence="5">CQN31</strain>
    </source>
</reference>
<dbReference type="PANTHER" id="PTHR33495">
    <property type="entry name" value="ANTI-SIGMA FACTOR ANTAGONIST TM_1081-RELATED-RELATED"/>
    <property type="match status" value="1"/>
</dbReference>
<name>A0A317F9J2_9PROT</name>
<keyword evidence="5" id="KW-1185">Reference proteome</keyword>
<sequence>MDIIESTAGTAKVAGLRGRLDTATAPAAETRLLEMLADGGSVVVDLAEVHYVSSAGLRVLLKAAKMARVAGGGFAVAAPQPSVREVLEISGFDKILEIHATRDAAAASFG</sequence>
<dbReference type="NCBIfam" id="TIGR00377">
    <property type="entry name" value="ant_ant_sig"/>
    <property type="match status" value="1"/>
</dbReference>
<dbReference type="InterPro" id="IPR002645">
    <property type="entry name" value="STAS_dom"/>
</dbReference>
<dbReference type="CDD" id="cd07043">
    <property type="entry name" value="STAS_anti-anti-sigma_factors"/>
    <property type="match status" value="1"/>
</dbReference>
<dbReference type="OrthoDB" id="280847at2"/>
<dbReference type="PANTHER" id="PTHR33495:SF2">
    <property type="entry name" value="ANTI-SIGMA FACTOR ANTAGONIST TM_1081-RELATED"/>
    <property type="match status" value="1"/>
</dbReference>
<accession>A0A317F9J2</accession>
<dbReference type="AlphaFoldDB" id="A0A317F9J2"/>
<dbReference type="SUPFAM" id="SSF52091">
    <property type="entry name" value="SpoIIaa-like"/>
    <property type="match status" value="1"/>
</dbReference>